<dbReference type="EMBL" id="JALQCW010000032">
    <property type="protein sequence ID" value="MCK9798916.1"/>
    <property type="molecule type" value="Genomic_DNA"/>
</dbReference>
<reference evidence="1 2" key="2">
    <citation type="journal article" date="2023" name="Plant Pathol.">
        <title>Dismantling and reorganizing Pseudomonas marginalis sensu#lato.</title>
        <authorList>
            <person name="Sawada H."/>
            <person name="Fujikawa T."/>
            <person name="Satou M."/>
        </authorList>
    </citation>
    <scope>NUCLEOTIDE SEQUENCE [LARGE SCALE GENOMIC DNA]</scope>
    <source>
        <strain evidence="1 2">MAFF 302030</strain>
    </source>
</reference>
<comment type="caution">
    <text evidence="1">The sequence shown here is derived from an EMBL/GenBank/DDBJ whole genome shotgun (WGS) entry which is preliminary data.</text>
</comment>
<organism evidence="1 2">
    <name type="scientific">Pseudomonas morbosilactucae</name>
    <dbReference type="NCBI Taxonomy" id="2938197"/>
    <lineage>
        <taxon>Bacteria</taxon>
        <taxon>Pseudomonadati</taxon>
        <taxon>Pseudomonadota</taxon>
        <taxon>Gammaproteobacteria</taxon>
        <taxon>Pseudomonadales</taxon>
        <taxon>Pseudomonadaceae</taxon>
        <taxon>Pseudomonas</taxon>
    </lineage>
</organism>
<gene>
    <name evidence="1" type="ORF">M1B34_14630</name>
</gene>
<reference evidence="1 2" key="1">
    <citation type="journal article" date="2022" name="Int. J. Syst. Evol. Microbiol.">
        <title>Pseudomonas aegrilactucae sp. nov. and Pseudomonas morbosilactucae sp. nov., pathogens causing bacterial rot of lettuce in Japan.</title>
        <authorList>
            <person name="Sawada H."/>
            <person name="Fujikawa T."/>
            <person name="Satou M."/>
        </authorList>
    </citation>
    <scope>NUCLEOTIDE SEQUENCE [LARGE SCALE GENOMIC DNA]</scope>
    <source>
        <strain evidence="1 2">MAFF 302030</strain>
    </source>
</reference>
<dbReference type="RefSeq" id="WP_268265501.1">
    <property type="nucleotide sequence ID" value="NZ_JALQCW010000032.1"/>
</dbReference>
<dbReference type="Proteomes" id="UP001155059">
    <property type="component" value="Unassembled WGS sequence"/>
</dbReference>
<name>A0A9X1YVR1_9PSED</name>
<evidence type="ECO:0000313" key="2">
    <source>
        <dbReference type="Proteomes" id="UP001155059"/>
    </source>
</evidence>
<sequence>MFVLVTPMRIKGVALDPNERRRYPAIRGDVRVRARVEEQLGRSSNVAYVLGSMPLDPEPLPRLLDATLSGMAPTGFVLSGVEIIDGCAYAQSWWCRLA</sequence>
<dbReference type="AlphaFoldDB" id="A0A9X1YVR1"/>
<accession>A0A9X1YVR1</accession>
<proteinExistence type="predicted"/>
<protein>
    <submittedName>
        <fullName evidence="1">Uncharacterized protein</fullName>
    </submittedName>
</protein>
<evidence type="ECO:0000313" key="1">
    <source>
        <dbReference type="EMBL" id="MCK9798916.1"/>
    </source>
</evidence>